<evidence type="ECO:0000313" key="3">
    <source>
        <dbReference type="Proteomes" id="UP000611215"/>
    </source>
</evidence>
<dbReference type="RefSeq" id="WP_195872467.1">
    <property type="nucleotide sequence ID" value="NZ_JADOET010000016.1"/>
</dbReference>
<dbReference type="SUPFAM" id="SSF52833">
    <property type="entry name" value="Thioredoxin-like"/>
    <property type="match status" value="1"/>
</dbReference>
<evidence type="ECO:0000259" key="1">
    <source>
        <dbReference type="Pfam" id="PF13905"/>
    </source>
</evidence>
<reference evidence="2 3" key="1">
    <citation type="submission" date="2020-11" db="EMBL/GenBank/DDBJ databases">
        <title>Winogradskyella marina sp. nov., isolated from marine sediment.</title>
        <authorList>
            <person name="Bo J."/>
            <person name="Wang S."/>
            <person name="Song X."/>
            <person name="Du Z."/>
        </authorList>
    </citation>
    <scope>NUCLEOTIDE SEQUENCE [LARGE SCALE GENOMIC DNA]</scope>
    <source>
        <strain evidence="2 3">F6397</strain>
    </source>
</reference>
<protein>
    <submittedName>
        <fullName evidence="2">Thioredoxin family protein</fullName>
    </submittedName>
</protein>
<dbReference type="InterPro" id="IPR036249">
    <property type="entry name" value="Thioredoxin-like_sf"/>
</dbReference>
<keyword evidence="3" id="KW-1185">Reference proteome</keyword>
<accession>A0ABS0EL73</accession>
<evidence type="ECO:0000313" key="2">
    <source>
        <dbReference type="EMBL" id="MBF8151183.1"/>
    </source>
</evidence>
<feature type="domain" description="Thioredoxin-like fold" evidence="1">
    <location>
        <begin position="4"/>
        <end position="59"/>
    </location>
</feature>
<dbReference type="Gene3D" id="3.40.30.10">
    <property type="entry name" value="Glutaredoxin"/>
    <property type="match status" value="1"/>
</dbReference>
<gene>
    <name evidence="2" type="ORF">ITJ86_14840</name>
</gene>
<dbReference type="InterPro" id="IPR012336">
    <property type="entry name" value="Thioredoxin-like_fold"/>
</dbReference>
<dbReference type="EMBL" id="JADOET010000016">
    <property type="protein sequence ID" value="MBF8151183.1"/>
    <property type="molecule type" value="Genomic_DNA"/>
</dbReference>
<dbReference type="Pfam" id="PF13905">
    <property type="entry name" value="Thioredoxin_8"/>
    <property type="match status" value="1"/>
</dbReference>
<comment type="caution">
    <text evidence="2">The sequence shown here is derived from an EMBL/GenBank/DDBJ whole genome shotgun (WGS) entry which is preliminary data.</text>
</comment>
<dbReference type="Proteomes" id="UP000611215">
    <property type="component" value="Unassembled WGS sequence"/>
</dbReference>
<organism evidence="2 3">
    <name type="scientific">Winogradskyella marina</name>
    <dbReference type="NCBI Taxonomy" id="2785530"/>
    <lineage>
        <taxon>Bacteria</taxon>
        <taxon>Pseudomonadati</taxon>
        <taxon>Bacteroidota</taxon>
        <taxon>Flavobacteriia</taxon>
        <taxon>Flavobacteriales</taxon>
        <taxon>Flavobacteriaceae</taxon>
        <taxon>Winogradskyella</taxon>
    </lineage>
</organism>
<proteinExistence type="predicted"/>
<name>A0ABS0EL73_9FLAO</name>
<sequence>MRNFWASWCRPCIDEIKKETDFKDELAIENNVEWIYLSIDKDIESWKKSRSELSKFLNVRNQYLILGGKNTSLG</sequence>